<name>A0A3E0VCX7_9MICO</name>
<dbReference type="InterPro" id="IPR001753">
    <property type="entry name" value="Enoyl-CoA_hydra/iso"/>
</dbReference>
<evidence type="ECO:0000256" key="1">
    <source>
        <dbReference type="ARBA" id="ARBA00023098"/>
    </source>
</evidence>
<accession>A0A3E0VCX7</accession>
<dbReference type="GO" id="GO:0006635">
    <property type="term" value="P:fatty acid beta-oxidation"/>
    <property type="evidence" value="ECO:0007669"/>
    <property type="project" value="TreeGrafter"/>
</dbReference>
<gene>
    <name evidence="2" type="ORF">B7R21_14965</name>
</gene>
<dbReference type="PANTHER" id="PTHR11941:SF75">
    <property type="entry name" value="ENOYL-COA HYDRATASE_ISOMERASE FAMILY PROTEIN"/>
    <property type="match status" value="1"/>
</dbReference>
<sequence length="229" mass="24442">MKLERIGEVFVIRLDETENRFNPGWVGDYLRLLDEAESAPGPAALVTSGTGKFFSNGLDLDWITTHRAEAAALLGDVHELFARALESSLPTVAAIQGHCYAAGAMLAIAHDYRIMREDRGFLCFPEIDITVPFTPGMADLVAGKLTPQAARDAMLFGTRYTAPDALRAGIVDEIAPADAVTDRAIALAASLVGKDAATLRAIKRGVYARALDALRNDPANTALGGLFAD</sequence>
<dbReference type="OrthoDB" id="3567227at2"/>
<evidence type="ECO:0000313" key="3">
    <source>
        <dbReference type="Proteomes" id="UP000256709"/>
    </source>
</evidence>
<keyword evidence="1" id="KW-0443">Lipid metabolism</keyword>
<dbReference type="FunFam" id="3.90.226.10:FF:000049">
    <property type="entry name" value="Enoyl-CoA delta isomerase 3"/>
    <property type="match status" value="1"/>
</dbReference>
<evidence type="ECO:0000313" key="2">
    <source>
        <dbReference type="EMBL" id="RFA07742.1"/>
    </source>
</evidence>
<dbReference type="AlphaFoldDB" id="A0A3E0VCX7"/>
<dbReference type="GO" id="GO:0004165">
    <property type="term" value="F:delta(3)-delta(2)-enoyl-CoA isomerase activity"/>
    <property type="evidence" value="ECO:0007669"/>
    <property type="project" value="TreeGrafter"/>
</dbReference>
<protein>
    <submittedName>
        <fullName evidence="2">Enoyl-CoA hydratase</fullName>
    </submittedName>
</protein>
<dbReference type="CDD" id="cd06558">
    <property type="entry name" value="crotonase-like"/>
    <property type="match status" value="1"/>
</dbReference>
<reference evidence="2 3" key="1">
    <citation type="submission" date="2017-04" db="EMBL/GenBank/DDBJ databases">
        <title>Comparative genome analysis of Subtercola boreus.</title>
        <authorList>
            <person name="Cho Y.-J."/>
            <person name="Cho A."/>
            <person name="Kim O.-S."/>
            <person name="Lee J.-I."/>
        </authorList>
    </citation>
    <scope>NUCLEOTIDE SEQUENCE [LARGE SCALE GENOMIC DNA]</scope>
    <source>
        <strain evidence="2 3">P27444</strain>
    </source>
</reference>
<comment type="caution">
    <text evidence="2">The sequence shown here is derived from an EMBL/GenBank/DDBJ whole genome shotgun (WGS) entry which is preliminary data.</text>
</comment>
<dbReference type="Proteomes" id="UP000256709">
    <property type="component" value="Unassembled WGS sequence"/>
</dbReference>
<organism evidence="2 3">
    <name type="scientific">Subtercola boreus</name>
    <dbReference type="NCBI Taxonomy" id="120213"/>
    <lineage>
        <taxon>Bacteria</taxon>
        <taxon>Bacillati</taxon>
        <taxon>Actinomycetota</taxon>
        <taxon>Actinomycetes</taxon>
        <taxon>Micrococcales</taxon>
        <taxon>Microbacteriaceae</taxon>
        <taxon>Subtercola</taxon>
    </lineage>
</organism>
<dbReference type="EMBL" id="NBXA01000026">
    <property type="protein sequence ID" value="RFA07742.1"/>
    <property type="molecule type" value="Genomic_DNA"/>
</dbReference>
<dbReference type="Pfam" id="PF00378">
    <property type="entry name" value="ECH_1"/>
    <property type="match status" value="1"/>
</dbReference>
<proteinExistence type="predicted"/>
<dbReference type="PANTHER" id="PTHR11941">
    <property type="entry name" value="ENOYL-COA HYDRATASE-RELATED"/>
    <property type="match status" value="1"/>
</dbReference>
<dbReference type="InterPro" id="IPR029045">
    <property type="entry name" value="ClpP/crotonase-like_dom_sf"/>
</dbReference>
<dbReference type="SUPFAM" id="SSF52096">
    <property type="entry name" value="ClpP/crotonase"/>
    <property type="match status" value="1"/>
</dbReference>
<dbReference type="Gene3D" id="3.90.226.10">
    <property type="entry name" value="2-enoyl-CoA Hydratase, Chain A, domain 1"/>
    <property type="match status" value="1"/>
</dbReference>